<sequence>MGIFILNSEREIQSVFEDKKTEIVSLLIPEIKILSMSKEERKEFPKRLAPLVRKYQKYLASSRRIHSKAGKILYNRDKGPLKKLNLRMKNSDWNLLSVLAAAHGVSRCFLINYLLWLDEIGVGDSSFDKVYQGVPTSKGIYQFKWDIRFESNKLVRSLQIEPSKFFISTNRGKIKPPDRKLTP</sequence>
<gene>
    <name evidence="1" type="ORF">JWG45_14445</name>
</gene>
<proteinExistence type="predicted"/>
<comment type="caution">
    <text evidence="1">The sequence shown here is derived from an EMBL/GenBank/DDBJ whole genome shotgun (WGS) entry which is preliminary data.</text>
</comment>
<accession>A0ABS2UDA5</accession>
<dbReference type="InterPro" id="IPR011458">
    <property type="entry name" value="DUF1564"/>
</dbReference>
<dbReference type="EMBL" id="JAFFPU010000051">
    <property type="protein sequence ID" value="MBM9578350.1"/>
    <property type="molecule type" value="Genomic_DNA"/>
</dbReference>
<protein>
    <submittedName>
        <fullName evidence="1">DUF1564 domain-containing protein</fullName>
    </submittedName>
</protein>
<evidence type="ECO:0000313" key="1">
    <source>
        <dbReference type="EMBL" id="MBM9578350.1"/>
    </source>
</evidence>
<dbReference type="RefSeq" id="WP_205280388.1">
    <property type="nucleotide sequence ID" value="NZ_JAFFPU010000051.1"/>
</dbReference>
<organism evidence="1 2">
    <name type="scientific">Leptospira ainlahdjerensis</name>
    <dbReference type="NCBI Taxonomy" id="2810033"/>
    <lineage>
        <taxon>Bacteria</taxon>
        <taxon>Pseudomonadati</taxon>
        <taxon>Spirochaetota</taxon>
        <taxon>Spirochaetia</taxon>
        <taxon>Leptospirales</taxon>
        <taxon>Leptospiraceae</taxon>
        <taxon>Leptospira</taxon>
    </lineage>
</organism>
<evidence type="ECO:0000313" key="2">
    <source>
        <dbReference type="Proteomes" id="UP000724686"/>
    </source>
</evidence>
<reference evidence="1 2" key="1">
    <citation type="submission" date="2021-02" db="EMBL/GenBank/DDBJ databases">
        <title>Leptospira ainlahdjerensis sp. nov., Leptospira ainazelensis sp. nov., Leptospira abararensis sp. nov. and Leptospira chreensis sp. nov., four new species isolated from water sources in Algeria.</title>
        <authorList>
            <person name="Amara Korba A."/>
            <person name="Kainiu M."/>
            <person name="Vincent A.T."/>
            <person name="Mariet J.-F."/>
            <person name="Veyrier F.J."/>
            <person name="Goarant C."/>
            <person name="Picardeau M."/>
        </authorList>
    </citation>
    <scope>NUCLEOTIDE SEQUENCE [LARGE SCALE GENOMIC DNA]</scope>
    <source>
        <strain evidence="1 2">201903070</strain>
    </source>
</reference>
<dbReference type="Proteomes" id="UP000724686">
    <property type="component" value="Unassembled WGS sequence"/>
</dbReference>
<dbReference type="Pfam" id="PF07600">
    <property type="entry name" value="DUF1564"/>
    <property type="match status" value="1"/>
</dbReference>
<keyword evidence="2" id="KW-1185">Reference proteome</keyword>
<name>A0ABS2UDA5_9LEPT</name>